<dbReference type="InterPro" id="IPR011006">
    <property type="entry name" value="CheY-like_superfamily"/>
</dbReference>
<feature type="modified residue" description="4-aspartylphosphate" evidence="6">
    <location>
        <position position="53"/>
    </location>
</feature>
<name>A0A9Q4KTZ1_9EURY</name>
<reference evidence="10" key="1">
    <citation type="submission" date="2022-01" db="EMBL/GenBank/DDBJ databases">
        <title>Draft genome of Methanogenium marinum DSM 15558.</title>
        <authorList>
            <person name="Chen S.-C."/>
            <person name="You Y.-T."/>
        </authorList>
    </citation>
    <scope>NUCLEOTIDE SEQUENCE</scope>
    <source>
        <strain evidence="10">DSM 15558</strain>
    </source>
</reference>
<evidence type="ECO:0000256" key="2">
    <source>
        <dbReference type="ARBA" id="ARBA00012438"/>
    </source>
</evidence>
<sequence>MMTILLADDEPSLLELGQVFLERTGDLKVITALGAEEAMEILRTTKIDGIISDYQMPGMNGIAFLQKVRIRYPEMPFMMYTGKGQEDVVISALRNGCDYYLPKGDDPKAEFAELALQVRRMVKNKNLERDLNESEERYRLIIENFTGIILQRRADNRIIYANGAVERITGYPAEMFMSGDFSWDTIVHPDDLPILSQAVEDARADPSVVSVSEYRIITREGDVHWVQESCNYVRKKSGKIASVHGTLYDITDRKQMEEQLIAQRDLGLSLAAARSLDDAVSLCLDTASRVAEMGFGALYLEDAHTESYVLSCATGFSDAFLSSVHVIGKDAPLARRVAAGEYIYARYSDLPDMLGFTPEKERVQVILIIPIIYNNASIGFILLGSNYTDIIPDSSLMSLEVIAYQVGNAIARIWVEEMLAQAEVGSGFFKSTPVE</sequence>
<dbReference type="InterPro" id="IPR001610">
    <property type="entry name" value="PAC"/>
</dbReference>
<dbReference type="NCBIfam" id="TIGR00229">
    <property type="entry name" value="sensory_box"/>
    <property type="match status" value="1"/>
</dbReference>
<dbReference type="InterPro" id="IPR029016">
    <property type="entry name" value="GAF-like_dom_sf"/>
</dbReference>
<dbReference type="GO" id="GO:0000160">
    <property type="term" value="P:phosphorelay signal transduction system"/>
    <property type="evidence" value="ECO:0007669"/>
    <property type="project" value="InterPro"/>
</dbReference>
<evidence type="ECO:0000259" key="7">
    <source>
        <dbReference type="PROSITE" id="PS50110"/>
    </source>
</evidence>
<keyword evidence="4" id="KW-0808">Transferase</keyword>
<feature type="domain" description="PAC" evidence="9">
    <location>
        <begin position="210"/>
        <end position="262"/>
    </location>
</feature>
<evidence type="ECO:0000256" key="1">
    <source>
        <dbReference type="ARBA" id="ARBA00000085"/>
    </source>
</evidence>
<dbReference type="SUPFAM" id="SSF52172">
    <property type="entry name" value="CheY-like"/>
    <property type="match status" value="1"/>
</dbReference>
<dbReference type="RefSeq" id="WP_274925216.1">
    <property type="nucleotide sequence ID" value="NZ_JAKELO010000002.1"/>
</dbReference>
<protein>
    <recommendedName>
        <fullName evidence="2">histidine kinase</fullName>
        <ecNumber evidence="2">2.7.13.3</ecNumber>
    </recommendedName>
</protein>
<keyword evidence="11" id="KW-1185">Reference proteome</keyword>
<dbReference type="PROSITE" id="PS50112">
    <property type="entry name" value="PAS"/>
    <property type="match status" value="1"/>
</dbReference>
<dbReference type="SMART" id="SM00091">
    <property type="entry name" value="PAS"/>
    <property type="match status" value="1"/>
</dbReference>
<organism evidence="10 11">
    <name type="scientific">Methanogenium marinum</name>
    <dbReference type="NCBI Taxonomy" id="348610"/>
    <lineage>
        <taxon>Archaea</taxon>
        <taxon>Methanobacteriati</taxon>
        <taxon>Methanobacteriota</taxon>
        <taxon>Stenosarchaea group</taxon>
        <taxon>Methanomicrobia</taxon>
        <taxon>Methanomicrobiales</taxon>
        <taxon>Methanomicrobiaceae</taxon>
        <taxon>Methanogenium</taxon>
    </lineage>
</organism>
<dbReference type="InterPro" id="IPR000014">
    <property type="entry name" value="PAS"/>
</dbReference>
<evidence type="ECO:0000256" key="4">
    <source>
        <dbReference type="ARBA" id="ARBA00022679"/>
    </source>
</evidence>
<dbReference type="Pfam" id="PF08447">
    <property type="entry name" value="PAS_3"/>
    <property type="match status" value="1"/>
</dbReference>
<evidence type="ECO:0000256" key="5">
    <source>
        <dbReference type="ARBA" id="ARBA00022777"/>
    </source>
</evidence>
<dbReference type="PROSITE" id="PS50113">
    <property type="entry name" value="PAC"/>
    <property type="match status" value="1"/>
</dbReference>
<dbReference type="SMART" id="SM00448">
    <property type="entry name" value="REC"/>
    <property type="match status" value="1"/>
</dbReference>
<feature type="domain" description="Response regulatory" evidence="7">
    <location>
        <begin position="3"/>
        <end position="118"/>
    </location>
</feature>
<evidence type="ECO:0000313" key="11">
    <source>
        <dbReference type="Proteomes" id="UP001143747"/>
    </source>
</evidence>
<dbReference type="Gene3D" id="3.30.450.20">
    <property type="entry name" value="PAS domain"/>
    <property type="match status" value="1"/>
</dbReference>
<evidence type="ECO:0000256" key="6">
    <source>
        <dbReference type="PROSITE-ProRule" id="PRU00169"/>
    </source>
</evidence>
<dbReference type="InterPro" id="IPR052162">
    <property type="entry name" value="Sensor_kinase/Photoreceptor"/>
</dbReference>
<comment type="catalytic activity">
    <reaction evidence="1">
        <text>ATP + protein L-histidine = ADP + protein N-phospho-L-histidine.</text>
        <dbReference type="EC" id="2.7.13.3"/>
    </reaction>
</comment>
<evidence type="ECO:0000313" key="10">
    <source>
        <dbReference type="EMBL" id="MDE4908594.1"/>
    </source>
</evidence>
<dbReference type="PANTHER" id="PTHR43304:SF1">
    <property type="entry name" value="PAC DOMAIN-CONTAINING PROTEIN"/>
    <property type="match status" value="1"/>
</dbReference>
<comment type="caution">
    <text evidence="10">The sequence shown here is derived from an EMBL/GenBank/DDBJ whole genome shotgun (WGS) entry which is preliminary data.</text>
</comment>
<dbReference type="Gene3D" id="3.40.50.2300">
    <property type="match status" value="1"/>
</dbReference>
<keyword evidence="3 6" id="KW-0597">Phosphoprotein</keyword>
<dbReference type="AlphaFoldDB" id="A0A9Q4KTZ1"/>
<dbReference type="CDD" id="cd00130">
    <property type="entry name" value="PAS"/>
    <property type="match status" value="1"/>
</dbReference>
<dbReference type="InterPro" id="IPR013655">
    <property type="entry name" value="PAS_fold_3"/>
</dbReference>
<dbReference type="EMBL" id="JAKELO010000002">
    <property type="protein sequence ID" value="MDE4908594.1"/>
    <property type="molecule type" value="Genomic_DNA"/>
</dbReference>
<dbReference type="InterPro" id="IPR000700">
    <property type="entry name" value="PAS-assoc_C"/>
</dbReference>
<dbReference type="InterPro" id="IPR035965">
    <property type="entry name" value="PAS-like_dom_sf"/>
</dbReference>
<dbReference type="Pfam" id="PF00072">
    <property type="entry name" value="Response_reg"/>
    <property type="match status" value="1"/>
</dbReference>
<evidence type="ECO:0000256" key="3">
    <source>
        <dbReference type="ARBA" id="ARBA00022553"/>
    </source>
</evidence>
<dbReference type="GO" id="GO:0004673">
    <property type="term" value="F:protein histidine kinase activity"/>
    <property type="evidence" value="ECO:0007669"/>
    <property type="project" value="UniProtKB-EC"/>
</dbReference>
<dbReference type="PANTHER" id="PTHR43304">
    <property type="entry name" value="PHYTOCHROME-LIKE PROTEIN CPH1"/>
    <property type="match status" value="1"/>
</dbReference>
<evidence type="ECO:0000259" key="9">
    <source>
        <dbReference type="PROSITE" id="PS50113"/>
    </source>
</evidence>
<dbReference type="SMART" id="SM00086">
    <property type="entry name" value="PAC"/>
    <property type="match status" value="1"/>
</dbReference>
<dbReference type="Proteomes" id="UP001143747">
    <property type="component" value="Unassembled WGS sequence"/>
</dbReference>
<dbReference type="Pfam" id="PF13185">
    <property type="entry name" value="GAF_2"/>
    <property type="match status" value="1"/>
</dbReference>
<dbReference type="InterPro" id="IPR001789">
    <property type="entry name" value="Sig_transdc_resp-reg_receiver"/>
</dbReference>
<dbReference type="PROSITE" id="PS50110">
    <property type="entry name" value="RESPONSE_REGULATORY"/>
    <property type="match status" value="1"/>
</dbReference>
<proteinExistence type="predicted"/>
<dbReference type="EC" id="2.7.13.3" evidence="2"/>
<dbReference type="Gene3D" id="3.30.450.40">
    <property type="match status" value="1"/>
</dbReference>
<keyword evidence="5" id="KW-0418">Kinase</keyword>
<feature type="domain" description="PAS" evidence="8">
    <location>
        <begin position="134"/>
        <end position="206"/>
    </location>
</feature>
<gene>
    <name evidence="10" type="ORF">L0665_08250</name>
</gene>
<dbReference type="InterPro" id="IPR003018">
    <property type="entry name" value="GAF"/>
</dbReference>
<dbReference type="SUPFAM" id="SSF55785">
    <property type="entry name" value="PYP-like sensor domain (PAS domain)"/>
    <property type="match status" value="1"/>
</dbReference>
<evidence type="ECO:0000259" key="8">
    <source>
        <dbReference type="PROSITE" id="PS50112"/>
    </source>
</evidence>
<accession>A0A9Q4KTZ1</accession>
<dbReference type="SUPFAM" id="SSF55781">
    <property type="entry name" value="GAF domain-like"/>
    <property type="match status" value="1"/>
</dbReference>